<sequence length="316" mass="34664">MANKKTVNLSEIPDRQLGKLMTTQGLALEVGPFVTQVRILFPNIREEFCHLYGGYPAWPEGAIANNHLSVYGRNFYRRYIKPQACVDTMMKDAFIPLPAELGMVATEMGLNWQIAVGCKNLLLFHAGVVEKNGRVVIMPAASGSGKSTLAAGLSFAGWRLFSDEFGLADIDTGEFVPYPRPVSLKNESIPVMKDWAAPGTTFSPEYHGTPKGTICYMRPPAESINRMYERAGAGAVILPSFRPGATPEIKPITRSMAFFKLVMSSANYGDIGERSFRVMTEIADKAACCEIIYPNLEEGIKLVERFMSETAGAGDD</sequence>
<name>A0A501PAE0_9PROT</name>
<comment type="caution">
    <text evidence="1">The sequence shown here is derived from an EMBL/GenBank/DDBJ whole genome shotgun (WGS) entry which is preliminary data.</text>
</comment>
<keyword evidence="2" id="KW-1185">Reference proteome</keyword>
<dbReference type="NCBIfam" id="TIGR04352">
    <property type="entry name" value="HprK_rel_A"/>
    <property type="match status" value="1"/>
</dbReference>
<keyword evidence="1" id="KW-0808">Transferase</keyword>
<dbReference type="InterPro" id="IPR027417">
    <property type="entry name" value="P-loop_NTPase"/>
</dbReference>
<dbReference type="Gene3D" id="3.40.50.300">
    <property type="entry name" value="P-loop containing nucleotide triphosphate hydrolases"/>
    <property type="match status" value="1"/>
</dbReference>
<organism evidence="1 2">
    <name type="scientific">Emcibacter nanhaiensis</name>
    <dbReference type="NCBI Taxonomy" id="1505037"/>
    <lineage>
        <taxon>Bacteria</taxon>
        <taxon>Pseudomonadati</taxon>
        <taxon>Pseudomonadota</taxon>
        <taxon>Alphaproteobacteria</taxon>
        <taxon>Emcibacterales</taxon>
        <taxon>Emcibacteraceae</taxon>
        <taxon>Emcibacter</taxon>
    </lineage>
</organism>
<evidence type="ECO:0000313" key="2">
    <source>
        <dbReference type="Proteomes" id="UP000319148"/>
    </source>
</evidence>
<dbReference type="AlphaFoldDB" id="A0A501PAE0"/>
<reference evidence="2" key="1">
    <citation type="submission" date="2019-06" db="EMBL/GenBank/DDBJ databases">
        <title>The complete genome of Emcibacter congregatus ZYLT.</title>
        <authorList>
            <person name="Zhao Z."/>
        </authorList>
    </citation>
    <scope>NUCLEOTIDE SEQUENCE [LARGE SCALE GENOMIC DNA]</scope>
    <source>
        <strain evidence="2">MCCC 1A06723</strain>
    </source>
</reference>
<proteinExistence type="predicted"/>
<dbReference type="EMBL" id="VFIY01000018">
    <property type="protein sequence ID" value="TPD57313.1"/>
    <property type="molecule type" value="Genomic_DNA"/>
</dbReference>
<dbReference type="Proteomes" id="UP000319148">
    <property type="component" value="Unassembled WGS sequence"/>
</dbReference>
<accession>A0A501PAE0</accession>
<dbReference type="OrthoDB" id="4544211at2"/>
<protein>
    <submittedName>
        <fullName evidence="1">HprK-related kinase A</fullName>
    </submittedName>
</protein>
<dbReference type="SUPFAM" id="SSF53795">
    <property type="entry name" value="PEP carboxykinase-like"/>
    <property type="match status" value="1"/>
</dbReference>
<keyword evidence="1" id="KW-0418">Kinase</keyword>
<dbReference type="InterPro" id="IPR027600">
    <property type="entry name" value="HprK-rel_A"/>
</dbReference>
<gene>
    <name evidence="1" type="ORF">FIV46_14385</name>
</gene>
<dbReference type="GO" id="GO:0016301">
    <property type="term" value="F:kinase activity"/>
    <property type="evidence" value="ECO:0007669"/>
    <property type="project" value="UniProtKB-KW"/>
</dbReference>
<evidence type="ECO:0000313" key="1">
    <source>
        <dbReference type="EMBL" id="TPD57313.1"/>
    </source>
</evidence>